<keyword evidence="2" id="KW-1185">Reference proteome</keyword>
<dbReference type="EMBL" id="JAODUO010000803">
    <property type="protein sequence ID" value="KAK2174422.1"/>
    <property type="molecule type" value="Genomic_DNA"/>
</dbReference>
<gene>
    <name evidence="1" type="ORF">NP493_804g00012</name>
</gene>
<dbReference type="Proteomes" id="UP001209878">
    <property type="component" value="Unassembled WGS sequence"/>
</dbReference>
<sequence length="115" mass="13421">MLIMLLRLQQDRTRDKRDGGNSMKEMHNMDVLSKITMSRLQLIQRLYQRQSRMRALEKQMAENAAAWGKEKAELLVRLHEKTNNGIKCASCQMTKMIDNATNEKPASTEKLKRSR</sequence>
<organism evidence="1 2">
    <name type="scientific">Ridgeia piscesae</name>
    <name type="common">Tubeworm</name>
    <dbReference type="NCBI Taxonomy" id="27915"/>
    <lineage>
        <taxon>Eukaryota</taxon>
        <taxon>Metazoa</taxon>
        <taxon>Spiralia</taxon>
        <taxon>Lophotrochozoa</taxon>
        <taxon>Annelida</taxon>
        <taxon>Polychaeta</taxon>
        <taxon>Sedentaria</taxon>
        <taxon>Canalipalpata</taxon>
        <taxon>Sabellida</taxon>
        <taxon>Siboglinidae</taxon>
        <taxon>Ridgeia</taxon>
    </lineage>
</organism>
<name>A0AAD9KNG6_RIDPI</name>
<reference evidence="1" key="1">
    <citation type="journal article" date="2023" name="Mol. Biol. Evol.">
        <title>Third-Generation Sequencing Reveals the Adaptive Role of the Epigenome in Three Deep-Sea Polychaetes.</title>
        <authorList>
            <person name="Perez M."/>
            <person name="Aroh O."/>
            <person name="Sun Y."/>
            <person name="Lan Y."/>
            <person name="Juniper S.K."/>
            <person name="Young C.R."/>
            <person name="Angers B."/>
            <person name="Qian P.Y."/>
        </authorList>
    </citation>
    <scope>NUCLEOTIDE SEQUENCE</scope>
    <source>
        <strain evidence="1">R07B-5</strain>
    </source>
</reference>
<evidence type="ECO:0000313" key="2">
    <source>
        <dbReference type="Proteomes" id="UP001209878"/>
    </source>
</evidence>
<protein>
    <submittedName>
        <fullName evidence="1">Uncharacterized protein</fullName>
    </submittedName>
</protein>
<proteinExistence type="predicted"/>
<accession>A0AAD9KNG6</accession>
<comment type="caution">
    <text evidence="1">The sequence shown here is derived from an EMBL/GenBank/DDBJ whole genome shotgun (WGS) entry which is preliminary data.</text>
</comment>
<dbReference type="AlphaFoldDB" id="A0AAD9KNG6"/>
<evidence type="ECO:0000313" key="1">
    <source>
        <dbReference type="EMBL" id="KAK2174422.1"/>
    </source>
</evidence>